<dbReference type="Gene3D" id="1.25.40.20">
    <property type="entry name" value="Ankyrin repeat-containing domain"/>
    <property type="match status" value="1"/>
</dbReference>
<organism evidence="4">
    <name type="scientific">Mesocestoides corti</name>
    <name type="common">Flatworm</name>
    <dbReference type="NCBI Taxonomy" id="53468"/>
    <lineage>
        <taxon>Eukaryota</taxon>
        <taxon>Metazoa</taxon>
        <taxon>Spiralia</taxon>
        <taxon>Lophotrochozoa</taxon>
        <taxon>Platyhelminthes</taxon>
        <taxon>Cestoda</taxon>
        <taxon>Eucestoda</taxon>
        <taxon>Cyclophyllidea</taxon>
        <taxon>Mesocestoididae</taxon>
        <taxon>Mesocestoides</taxon>
    </lineage>
</organism>
<feature type="repeat" description="ANK" evidence="3">
    <location>
        <begin position="44"/>
        <end position="76"/>
    </location>
</feature>
<dbReference type="AlphaFoldDB" id="A0A5K3FBY7"/>
<dbReference type="Pfam" id="PF12796">
    <property type="entry name" value="Ank_2"/>
    <property type="match status" value="1"/>
</dbReference>
<name>A0A5K3FBY7_MESCO</name>
<dbReference type="SMART" id="SM00248">
    <property type="entry name" value="ANK"/>
    <property type="match status" value="2"/>
</dbReference>
<dbReference type="WBParaSite" id="MCU_007185-RA">
    <property type="protein sequence ID" value="MCU_007185-RA"/>
    <property type="gene ID" value="MCU_007185"/>
</dbReference>
<evidence type="ECO:0000313" key="4">
    <source>
        <dbReference type="WBParaSite" id="MCU_007185-RA"/>
    </source>
</evidence>
<proteinExistence type="predicted"/>
<dbReference type="InterPro" id="IPR036770">
    <property type="entry name" value="Ankyrin_rpt-contain_sf"/>
</dbReference>
<evidence type="ECO:0000256" key="3">
    <source>
        <dbReference type="PROSITE-ProRule" id="PRU00023"/>
    </source>
</evidence>
<protein>
    <submittedName>
        <fullName evidence="4">ANK_REP_REGION domain-containing protein</fullName>
    </submittedName>
</protein>
<dbReference type="PROSITE" id="PS50088">
    <property type="entry name" value="ANK_REPEAT"/>
    <property type="match status" value="1"/>
</dbReference>
<evidence type="ECO:0000256" key="1">
    <source>
        <dbReference type="ARBA" id="ARBA00022737"/>
    </source>
</evidence>
<keyword evidence="2 3" id="KW-0040">ANK repeat</keyword>
<dbReference type="PROSITE" id="PS50297">
    <property type="entry name" value="ANK_REP_REGION"/>
    <property type="match status" value="1"/>
</dbReference>
<reference evidence="4" key="1">
    <citation type="submission" date="2019-11" db="UniProtKB">
        <authorList>
            <consortium name="WormBaseParasite"/>
        </authorList>
    </citation>
    <scope>IDENTIFICATION</scope>
</reference>
<keyword evidence="1" id="KW-0677">Repeat</keyword>
<accession>A0A5K3FBY7</accession>
<dbReference type="SUPFAM" id="SSF48403">
    <property type="entry name" value="Ankyrin repeat"/>
    <property type="match status" value="1"/>
</dbReference>
<sequence length="107" mass="11643">MSRSCDINKGANFDTFRTAIKQGCIEVLNEILWNSLDPNQKDENGWTGLHFAAIYEQPEVAKMLISHGADVNICAGSRCIPGHFAAIHGNIETLAVLLLNGSVSVLF</sequence>
<evidence type="ECO:0000256" key="2">
    <source>
        <dbReference type="ARBA" id="ARBA00023043"/>
    </source>
</evidence>
<dbReference type="InterPro" id="IPR002110">
    <property type="entry name" value="Ankyrin_rpt"/>
</dbReference>
<dbReference type="PANTHER" id="PTHR24171">
    <property type="entry name" value="ANKYRIN REPEAT DOMAIN-CONTAINING PROTEIN 39-RELATED"/>
    <property type="match status" value="1"/>
</dbReference>